<feature type="region of interest" description="Disordered" evidence="1">
    <location>
        <begin position="1"/>
        <end position="23"/>
    </location>
</feature>
<keyword evidence="2" id="KW-0614">Plasmid</keyword>
<evidence type="ECO:0000313" key="2">
    <source>
        <dbReference type="EMBL" id="WOB11223.1"/>
    </source>
</evidence>
<name>A0ABZ0D1Z8_9BURK</name>
<keyword evidence="3" id="KW-1185">Reference proteome</keyword>
<organism evidence="2 3">
    <name type="scientific">Piscinibacter gummiphilus</name>
    <dbReference type="NCBI Taxonomy" id="946333"/>
    <lineage>
        <taxon>Bacteria</taxon>
        <taxon>Pseudomonadati</taxon>
        <taxon>Pseudomonadota</taxon>
        <taxon>Betaproteobacteria</taxon>
        <taxon>Burkholderiales</taxon>
        <taxon>Sphaerotilaceae</taxon>
        <taxon>Piscinibacter</taxon>
    </lineage>
</organism>
<reference evidence="2 3" key="1">
    <citation type="submission" date="2023-10" db="EMBL/GenBank/DDBJ databases">
        <title>Bacteria for the degradation of biodegradable plastic PBAT(Polybutylene adipate terephthalate).</title>
        <authorList>
            <person name="Weon H.-Y."/>
            <person name="Yeon J."/>
        </authorList>
    </citation>
    <scope>NUCLEOTIDE SEQUENCE [LARGE SCALE GENOMIC DNA]</scope>
    <source>
        <strain evidence="2 3">SBD 7-3</strain>
        <plasmid evidence="2 3">unnamed1</plasmid>
    </source>
</reference>
<proteinExistence type="predicted"/>
<protein>
    <submittedName>
        <fullName evidence="2">Uncharacterized protein</fullName>
    </submittedName>
</protein>
<geneLocation type="plasmid" evidence="2 3">
    <name>unnamed1</name>
</geneLocation>
<sequence>MVEEEAAQEGARHPYCMNSGEHARRSSTRASAELFHRRAAEQVMRVGAGESLSEAFVRGMPDKVTEPLGAIMPLLLCGEESAVMVFSNLDAEIAGLHPDFASGANNVMARVACEEHFHEYLLSHLVEGLRSEQLPNARKNQRATKLFFMRLRAETASAHLARLSALDSFVTRTLAALQCKTSALRASATVMHLYNKIRYDEGNHVRITRDHLVRHDVSEEFMLAQREHVATAYTGLLEPYFDDFEALGVDSDRLRKSIH</sequence>
<evidence type="ECO:0000256" key="1">
    <source>
        <dbReference type="SAM" id="MobiDB-lite"/>
    </source>
</evidence>
<gene>
    <name evidence="2" type="ORF">RXV79_26695</name>
</gene>
<accession>A0ABZ0D1Z8</accession>
<dbReference type="Proteomes" id="UP001303946">
    <property type="component" value="Plasmid unnamed1"/>
</dbReference>
<dbReference type="EMBL" id="CP136337">
    <property type="protein sequence ID" value="WOB11223.1"/>
    <property type="molecule type" value="Genomic_DNA"/>
</dbReference>
<evidence type="ECO:0000313" key="3">
    <source>
        <dbReference type="Proteomes" id="UP001303946"/>
    </source>
</evidence>
<dbReference type="RefSeq" id="WP_316704420.1">
    <property type="nucleotide sequence ID" value="NZ_CP136337.1"/>
</dbReference>